<dbReference type="PATRIC" id="fig|571913.6.peg.223"/>
<keyword evidence="2 3" id="KW-0119">Carbohydrate metabolism</keyword>
<dbReference type="GO" id="GO:0097367">
    <property type="term" value="F:carbohydrate derivative binding"/>
    <property type="evidence" value="ECO:0007669"/>
    <property type="project" value="InterPro"/>
</dbReference>
<dbReference type="KEGG" id="lmoi:VV02_01080"/>
<dbReference type="NCBIfam" id="NF003915">
    <property type="entry name" value="PRK05441.1"/>
    <property type="match status" value="1"/>
</dbReference>
<dbReference type="Gene3D" id="1.10.8.1080">
    <property type="match status" value="1"/>
</dbReference>
<dbReference type="RefSeq" id="WP_052589330.1">
    <property type="nucleotide sequence ID" value="NZ_CP011112.1"/>
</dbReference>
<dbReference type="PANTHER" id="PTHR10088">
    <property type="entry name" value="GLUCOKINASE REGULATORY PROTEIN"/>
    <property type="match status" value="1"/>
</dbReference>
<dbReference type="GO" id="GO:0009254">
    <property type="term" value="P:peptidoglycan turnover"/>
    <property type="evidence" value="ECO:0007669"/>
    <property type="project" value="TreeGrafter"/>
</dbReference>
<keyword evidence="1 3" id="KW-0456">Lyase</keyword>
<dbReference type="Gene3D" id="3.40.50.10490">
    <property type="entry name" value="Glucose-6-phosphate isomerase like protein, domain 1"/>
    <property type="match status" value="1"/>
</dbReference>
<dbReference type="EMBL" id="CP011112">
    <property type="protein sequence ID" value="AKU14792.1"/>
    <property type="molecule type" value="Genomic_DNA"/>
</dbReference>
<dbReference type="UniPathway" id="UPA00342"/>
<dbReference type="OrthoDB" id="9813395at2"/>
<dbReference type="NCBIfam" id="TIGR00274">
    <property type="entry name" value="N-acetylmuramic acid 6-phosphate etherase"/>
    <property type="match status" value="1"/>
</dbReference>
<comment type="subunit">
    <text evidence="3">Homodimer.</text>
</comment>
<keyword evidence="6" id="KW-1185">Reference proteome</keyword>
<feature type="active site" description="Proton donor" evidence="3">
    <location>
        <position position="90"/>
    </location>
</feature>
<feature type="active site" evidence="3">
    <location>
        <position position="121"/>
    </location>
</feature>
<dbReference type="PANTHER" id="PTHR10088:SF4">
    <property type="entry name" value="GLUCOKINASE REGULATORY PROTEIN"/>
    <property type="match status" value="1"/>
</dbReference>
<accession>A0A0K1JDK9</accession>
<dbReference type="GO" id="GO:0016835">
    <property type="term" value="F:carbon-oxygen lyase activity"/>
    <property type="evidence" value="ECO:0007669"/>
    <property type="project" value="UniProtKB-UniRule"/>
</dbReference>
<evidence type="ECO:0000256" key="1">
    <source>
        <dbReference type="ARBA" id="ARBA00023239"/>
    </source>
</evidence>
<organism evidence="5 6">
    <name type="scientific">Luteipulveratus mongoliensis</name>
    <dbReference type="NCBI Taxonomy" id="571913"/>
    <lineage>
        <taxon>Bacteria</taxon>
        <taxon>Bacillati</taxon>
        <taxon>Actinomycetota</taxon>
        <taxon>Actinomycetes</taxon>
        <taxon>Micrococcales</taxon>
        <taxon>Dermacoccaceae</taxon>
        <taxon>Luteipulveratus</taxon>
    </lineage>
</organism>
<comment type="function">
    <text evidence="3">Specifically catalyzes the cleavage of the D-lactyl ether substituent of MurNAc 6-phosphate, producing GlcNAc 6-phosphate and D-lactate.</text>
</comment>
<dbReference type="PROSITE" id="PS51464">
    <property type="entry name" value="SIS"/>
    <property type="match status" value="1"/>
</dbReference>
<dbReference type="Pfam" id="PF22645">
    <property type="entry name" value="GKRP_SIS_N"/>
    <property type="match status" value="1"/>
</dbReference>
<evidence type="ECO:0000313" key="6">
    <source>
        <dbReference type="Proteomes" id="UP000066480"/>
    </source>
</evidence>
<comment type="catalytic activity">
    <reaction evidence="3">
        <text>N-acetyl-D-muramate 6-phosphate + H2O = N-acetyl-D-glucosamine 6-phosphate + (R)-lactate</text>
        <dbReference type="Rhea" id="RHEA:26410"/>
        <dbReference type="ChEBI" id="CHEBI:15377"/>
        <dbReference type="ChEBI" id="CHEBI:16004"/>
        <dbReference type="ChEBI" id="CHEBI:57513"/>
        <dbReference type="ChEBI" id="CHEBI:58722"/>
        <dbReference type="EC" id="4.2.1.126"/>
    </reaction>
</comment>
<dbReference type="EC" id="4.2.1.126" evidence="3"/>
<sequence length="308" mass="31617">MTSHSLDEVLAHLATESRNPASRGLDAMTTTEVVALMNTEDGHVADAVRLVLPQVAAAVDLVAAALREGGRLVYIGAGTSGRLALLDAAECPPTFSTDPNQIITLLAGGERAFVHAVEGAEDDTHAAAVDIETAHVGPSDTVVGLTASGRTPYVIAGLDRAHELGARTVSIACNPDSAVSAHADIAIEVVTGPEVLTGSTRLKAGTAQKMICNMLSTAAMVRNGKTFRDLMVDMRPSNAKLLDRAQRIVAAAAEVDVDTAGEALDAADGRTKVAIVMLLTGSDVAEAEALLDSSNGIVAAALTNPLVE</sequence>
<evidence type="ECO:0000256" key="2">
    <source>
        <dbReference type="ARBA" id="ARBA00023277"/>
    </source>
</evidence>
<protein>
    <recommendedName>
        <fullName evidence="3">N-acetylmuramic acid 6-phosphate etherase</fullName>
        <shortName evidence="3">MurNAc-6-P etherase</shortName>
        <ecNumber evidence="3">4.2.1.126</ecNumber>
    </recommendedName>
    <alternativeName>
        <fullName evidence="3">N-acetylmuramic acid 6-phosphate hydrolase</fullName>
    </alternativeName>
    <alternativeName>
        <fullName evidence="3">N-acetylmuramic acid 6-phosphate lyase</fullName>
    </alternativeName>
</protein>
<evidence type="ECO:0000313" key="5">
    <source>
        <dbReference type="EMBL" id="AKU14792.1"/>
    </source>
</evidence>
<dbReference type="SUPFAM" id="SSF53697">
    <property type="entry name" value="SIS domain"/>
    <property type="match status" value="1"/>
</dbReference>
<reference evidence="5 6" key="1">
    <citation type="submission" date="2015-03" db="EMBL/GenBank/DDBJ databases">
        <title>Luteipulveratus halotolerans sp. nov., a novel actinobacterium (Dermacoccaceae) from Sarawak, Malaysia.</title>
        <authorList>
            <person name="Juboi H."/>
            <person name="Basik A."/>
            <person name="Shamsul S.S."/>
            <person name="Arnold P."/>
            <person name="Schmitt E.K."/>
            <person name="Sanglier J.-J."/>
            <person name="Yeo T."/>
        </authorList>
    </citation>
    <scope>NUCLEOTIDE SEQUENCE [LARGE SCALE GENOMIC DNA]</scope>
    <source>
        <strain evidence="5 6">MN07-A0370</strain>
    </source>
</reference>
<comment type="pathway">
    <text evidence="3">Amino-sugar metabolism; N-acetylmuramate degradation.</text>
</comment>
<dbReference type="STRING" id="571913.VV02_01080"/>
<dbReference type="InterPro" id="IPR046348">
    <property type="entry name" value="SIS_dom_sf"/>
</dbReference>
<dbReference type="AlphaFoldDB" id="A0A0K1JDK9"/>
<dbReference type="Proteomes" id="UP000066480">
    <property type="component" value="Chromosome"/>
</dbReference>
<evidence type="ECO:0000256" key="3">
    <source>
        <dbReference type="HAMAP-Rule" id="MF_00068"/>
    </source>
</evidence>
<comment type="miscellaneous">
    <text evidence="3">A lyase-type mechanism (elimination/hydration) is suggested for the cleavage of the lactyl ether bond of MurNAc 6-phosphate, with the formation of an alpha,beta-unsaturated aldehyde intermediate with (E)-stereochemistry, followed by the syn addition of water to give product.</text>
</comment>
<dbReference type="FunFam" id="3.40.50.10490:FF:000014">
    <property type="entry name" value="N-acetylmuramic acid 6-phosphate etherase"/>
    <property type="match status" value="1"/>
</dbReference>
<name>A0A0K1JDK9_9MICO</name>
<proteinExistence type="inferred from homology"/>
<feature type="domain" description="SIS" evidence="4">
    <location>
        <begin position="62"/>
        <end position="225"/>
    </location>
</feature>
<dbReference type="InterPro" id="IPR001347">
    <property type="entry name" value="SIS_dom"/>
</dbReference>
<dbReference type="GO" id="GO:0016803">
    <property type="term" value="F:ether hydrolase activity"/>
    <property type="evidence" value="ECO:0007669"/>
    <property type="project" value="TreeGrafter"/>
</dbReference>
<dbReference type="InterPro" id="IPR005486">
    <property type="entry name" value="Glucokinase_regulatory_CS"/>
</dbReference>
<dbReference type="NCBIfam" id="NF009222">
    <property type="entry name" value="PRK12570.1"/>
    <property type="match status" value="1"/>
</dbReference>
<dbReference type="InterPro" id="IPR005488">
    <property type="entry name" value="Etherase_MurQ"/>
</dbReference>
<gene>
    <name evidence="3" type="primary">murQ</name>
    <name evidence="5" type="ORF">VV02_01080</name>
</gene>
<dbReference type="GO" id="GO:0046348">
    <property type="term" value="P:amino sugar catabolic process"/>
    <property type="evidence" value="ECO:0007669"/>
    <property type="project" value="InterPro"/>
</dbReference>
<dbReference type="InterPro" id="IPR040190">
    <property type="entry name" value="MURQ/GCKR"/>
</dbReference>
<dbReference type="CDD" id="cd05007">
    <property type="entry name" value="SIS_Etherase"/>
    <property type="match status" value="1"/>
</dbReference>
<evidence type="ECO:0000259" key="4">
    <source>
        <dbReference type="PROSITE" id="PS51464"/>
    </source>
</evidence>
<dbReference type="GO" id="GO:0097173">
    <property type="term" value="P:N-acetylmuramic acid catabolic process"/>
    <property type="evidence" value="ECO:0007669"/>
    <property type="project" value="UniProtKB-UniPathway"/>
</dbReference>
<comment type="similarity">
    <text evidence="3">Belongs to the GCKR-like family. MurNAc-6-P etherase subfamily.</text>
</comment>
<dbReference type="PROSITE" id="PS01272">
    <property type="entry name" value="GCKR"/>
    <property type="match status" value="1"/>
</dbReference>
<dbReference type="HAMAP" id="MF_00068">
    <property type="entry name" value="MurQ"/>
    <property type="match status" value="1"/>
</dbReference>